<reference evidence="1 2" key="1">
    <citation type="submission" date="2020-08" db="EMBL/GenBank/DDBJ databases">
        <title>Genomic Encyclopedia of Type Strains, Phase III (KMG-III): the genomes of soil and plant-associated and newly described type strains.</title>
        <authorList>
            <person name="Whitman W."/>
        </authorList>
    </citation>
    <scope>NUCLEOTIDE SEQUENCE [LARGE SCALE GENOMIC DNA]</scope>
    <source>
        <strain evidence="1 2">CECT 3146</strain>
    </source>
</reference>
<dbReference type="EMBL" id="JACHJD010000018">
    <property type="protein sequence ID" value="MBB5108257.1"/>
    <property type="molecule type" value="Genomic_DNA"/>
</dbReference>
<accession>A0A7W8B1D4</accession>
<sequence>MNDPDRYRVTLTTSGKPTLIGWWGSLATATTKYSAVIGKHGRPGSTVELAERRGDSYRVLKTWPPTASEAADHTE</sequence>
<comment type="caution">
    <text evidence="1">The sequence shown here is derived from an EMBL/GenBank/DDBJ whole genome shotgun (WGS) entry which is preliminary data.</text>
</comment>
<evidence type="ECO:0000313" key="2">
    <source>
        <dbReference type="Proteomes" id="UP000549009"/>
    </source>
</evidence>
<dbReference type="Proteomes" id="UP000549009">
    <property type="component" value="Unassembled WGS sequence"/>
</dbReference>
<keyword evidence="2" id="KW-1185">Reference proteome</keyword>
<proteinExistence type="predicted"/>
<organism evidence="1 2">
    <name type="scientific">Streptomyces spectabilis</name>
    <dbReference type="NCBI Taxonomy" id="68270"/>
    <lineage>
        <taxon>Bacteria</taxon>
        <taxon>Bacillati</taxon>
        <taxon>Actinomycetota</taxon>
        <taxon>Actinomycetes</taxon>
        <taxon>Kitasatosporales</taxon>
        <taxon>Streptomycetaceae</taxon>
        <taxon>Streptomyces</taxon>
    </lineage>
</organism>
<dbReference type="RefSeq" id="WP_150509719.1">
    <property type="nucleotide sequence ID" value="NZ_BMSQ01000020.1"/>
</dbReference>
<gene>
    <name evidence="1" type="ORF">FHS40_007378</name>
</gene>
<dbReference type="AlphaFoldDB" id="A0A7W8B1D4"/>
<dbReference type="OrthoDB" id="4289549at2"/>
<name>A0A7W8B1D4_STRST</name>
<protein>
    <submittedName>
        <fullName evidence="1">Uncharacterized protein</fullName>
    </submittedName>
</protein>
<evidence type="ECO:0000313" key="1">
    <source>
        <dbReference type="EMBL" id="MBB5108257.1"/>
    </source>
</evidence>